<proteinExistence type="predicted"/>
<evidence type="ECO:0000313" key="3">
    <source>
        <dbReference type="EMBL" id="CAR26739.1"/>
    </source>
</evidence>
<evidence type="ECO:0000313" key="4">
    <source>
        <dbReference type="Proteomes" id="UP000008536"/>
    </source>
</evidence>
<dbReference type="InParanoid" id="C5DSH8"/>
<feature type="compositionally biased region" description="Polar residues" evidence="1">
    <location>
        <begin position="34"/>
        <end position="45"/>
    </location>
</feature>
<keyword evidence="4" id="KW-1185">Reference proteome</keyword>
<evidence type="ECO:0000256" key="2">
    <source>
        <dbReference type="SAM" id="Phobius"/>
    </source>
</evidence>
<reference evidence="3 4" key="1">
    <citation type="journal article" date="2009" name="Genome Res.">
        <title>Comparative genomics of protoploid Saccharomycetaceae.</title>
        <authorList>
            <consortium name="The Genolevures Consortium"/>
            <person name="Souciet J.-L."/>
            <person name="Dujon B."/>
            <person name="Gaillardin C."/>
            <person name="Johnston M."/>
            <person name="Baret P.V."/>
            <person name="Cliften P."/>
            <person name="Sherman D.J."/>
            <person name="Weissenbach J."/>
            <person name="Westhof E."/>
            <person name="Wincker P."/>
            <person name="Jubin C."/>
            <person name="Poulain J."/>
            <person name="Barbe V."/>
            <person name="Segurens B."/>
            <person name="Artiguenave F."/>
            <person name="Anthouard V."/>
            <person name="Vacherie B."/>
            <person name="Val M.-E."/>
            <person name="Fulton R.S."/>
            <person name="Minx P."/>
            <person name="Wilson R."/>
            <person name="Durrens P."/>
            <person name="Jean G."/>
            <person name="Marck C."/>
            <person name="Martin T."/>
            <person name="Nikolski M."/>
            <person name="Rolland T."/>
            <person name="Seret M.-L."/>
            <person name="Casaregola S."/>
            <person name="Despons L."/>
            <person name="Fairhead C."/>
            <person name="Fischer G."/>
            <person name="Lafontaine I."/>
            <person name="Leh V."/>
            <person name="Lemaire M."/>
            <person name="de Montigny J."/>
            <person name="Neuveglise C."/>
            <person name="Thierry A."/>
            <person name="Blanc-Lenfle I."/>
            <person name="Bleykasten C."/>
            <person name="Diffels J."/>
            <person name="Fritsch E."/>
            <person name="Frangeul L."/>
            <person name="Goeffon A."/>
            <person name="Jauniaux N."/>
            <person name="Kachouri-Lafond R."/>
            <person name="Payen C."/>
            <person name="Potier S."/>
            <person name="Pribylova L."/>
            <person name="Ozanne C."/>
            <person name="Richard G.-F."/>
            <person name="Sacerdot C."/>
            <person name="Straub M.-L."/>
            <person name="Talla E."/>
        </authorList>
    </citation>
    <scope>NUCLEOTIDE SEQUENCE [LARGE SCALE GENOMIC DNA]</scope>
    <source>
        <strain evidence="3 4">ATCC 2623 / CBS 732 / BCRC 21506 / NBRC 1130 / NCYC 568 / NRRL Y-229</strain>
    </source>
</reference>
<feature type="transmembrane region" description="Helical" evidence="2">
    <location>
        <begin position="124"/>
        <end position="142"/>
    </location>
</feature>
<feature type="region of interest" description="Disordered" evidence="1">
    <location>
        <begin position="1"/>
        <end position="52"/>
    </location>
</feature>
<sequence length="232" mass="26080">MSNKKKSKSKASESHKRGGRENSPRGQHNPPSPQRNNSITDQQGSENGGTGSGTDGIKLAARLFHNPLFSKRGFKHAKERLKSERTGDSISGVRCGGSICLFFYPWFLTGYSIAGFLYGDKNNSIHVFVYGSPLFVAVPYIIKYLNDVDTLLLSIFEIGEKNLLEYFADPGIRELLLTVFEIVGFIYQLVKGRQNYWIISLGMFGFNLYLVGNTLLIWERKKRPKPVMVDST</sequence>
<dbReference type="GeneID" id="8202860"/>
<feature type="compositionally biased region" description="Basic and acidic residues" evidence="1">
    <location>
        <begin position="10"/>
        <end position="23"/>
    </location>
</feature>
<feature type="transmembrane region" description="Helical" evidence="2">
    <location>
        <begin position="196"/>
        <end position="218"/>
    </location>
</feature>
<keyword evidence="2" id="KW-1133">Transmembrane helix</keyword>
<evidence type="ECO:0000256" key="1">
    <source>
        <dbReference type="SAM" id="MobiDB-lite"/>
    </source>
</evidence>
<dbReference type="EMBL" id="CU928175">
    <property type="protein sequence ID" value="CAR26739.1"/>
    <property type="molecule type" value="Genomic_DNA"/>
</dbReference>
<dbReference type="RefSeq" id="XP_002495672.1">
    <property type="nucleotide sequence ID" value="XM_002495627.1"/>
</dbReference>
<name>C5DSH8_ZYGRC</name>
<protein>
    <submittedName>
        <fullName evidence="3">ZYRO0C00220p</fullName>
    </submittedName>
</protein>
<dbReference type="KEGG" id="zro:ZYRO0C00220g"/>
<dbReference type="HOGENOM" id="CLU_1195678_0_0_1"/>
<accession>C5DSH8</accession>
<keyword evidence="2" id="KW-0472">Membrane</keyword>
<keyword evidence="2" id="KW-0812">Transmembrane</keyword>
<organism evidence="3 4">
    <name type="scientific">Zygosaccharomyces rouxii (strain ATCC 2623 / CBS 732 / NBRC 1130 / NCYC 568 / NRRL Y-229)</name>
    <dbReference type="NCBI Taxonomy" id="559307"/>
    <lineage>
        <taxon>Eukaryota</taxon>
        <taxon>Fungi</taxon>
        <taxon>Dikarya</taxon>
        <taxon>Ascomycota</taxon>
        <taxon>Saccharomycotina</taxon>
        <taxon>Saccharomycetes</taxon>
        <taxon>Saccharomycetales</taxon>
        <taxon>Saccharomycetaceae</taxon>
        <taxon>Zygosaccharomyces</taxon>
    </lineage>
</organism>
<gene>
    <name evidence="3" type="ordered locus">ZYRO0C00220g</name>
</gene>
<dbReference type="AlphaFoldDB" id="C5DSH8"/>
<dbReference type="Proteomes" id="UP000008536">
    <property type="component" value="Chromosome C"/>
</dbReference>